<keyword evidence="1" id="KW-0472">Membrane</keyword>
<evidence type="ECO:0000313" key="3">
    <source>
        <dbReference type="Proteomes" id="UP000254808"/>
    </source>
</evidence>
<keyword evidence="1" id="KW-1133">Transmembrane helix</keyword>
<keyword evidence="3" id="KW-1185">Reference proteome</keyword>
<gene>
    <name evidence="2" type="ORF">CYPRO_1636</name>
</gene>
<dbReference type="KEGG" id="cprv:CYPRO_1636"/>
<dbReference type="PANTHER" id="PTHR37947:SF1">
    <property type="entry name" value="BLL2462 PROTEIN"/>
    <property type="match status" value="1"/>
</dbReference>
<dbReference type="SUPFAM" id="SSF53300">
    <property type="entry name" value="vWA-like"/>
    <property type="match status" value="1"/>
</dbReference>
<dbReference type="AlphaFoldDB" id="A0A345UK85"/>
<feature type="transmembrane region" description="Helical" evidence="1">
    <location>
        <begin position="684"/>
        <end position="701"/>
    </location>
</feature>
<sequence>MISGFDSDLAILLLALAILFSAAAGWWTYSGNTQLPAGARWTATTLRASALFLLLLLLFNPVYEFTDEREHKQEIAVMLDNSRSVTIEKGDWQGEENFWQVVDQLGLADTSTIRFNTFGFDADLFESDPQELPLTGSVTDINRSLNSLNQASGEMDALILVTDGIFNRGLDPTRAAERLDVPVFTVAIGDTSQVRDVLVRNVIYNSTAFVNATGLIRAEVLNDGFPDRSIEVRLFRNNQLAEVQTIQTTEARSAHQVDFEVDFDEEGTERFRIEIPELEGEWTAANNSYAFTVDVQDDQLRILHLAFEVHPDVGALRQLLVTDESIQSSYMTWTGGSGFVGGSGALPANADTLDLIILHGFPHRQLPNSLREKVMSLASQTNVLFFTLPGTDLENMTAATNNLAPIRRQGNTPIGTISPSVNPAEQDHPIFDFQLPLNLTRGPELRGPVRNYNSAAAARDLLLTNFRNDTTGAPLLSIQQLGNYRVGMVNAWNWFRWQQSTQSEYRDFRAELKNNLIKWASTGVSEGLLEFAPSRNSFDEGEAITFRAAVVTETGLPDNEASVQVSLSSDQIETQSFIMRSIGSGRFRLETRPLPAGTYTYEATALRGTRELDQVQGSFTVNESILELTDTIRRDELLRFIAESTGGAFVTHEQAAQIPNLLRDKGFGTFRTETFTVATRAHHSYWWFLLVILLIGCEWTIRKIYTMP</sequence>
<organism evidence="2 3">
    <name type="scientific">Cyclonatronum proteinivorum</name>
    <dbReference type="NCBI Taxonomy" id="1457365"/>
    <lineage>
        <taxon>Bacteria</taxon>
        <taxon>Pseudomonadati</taxon>
        <taxon>Balneolota</taxon>
        <taxon>Balneolia</taxon>
        <taxon>Balneolales</taxon>
        <taxon>Cyclonatronaceae</taxon>
        <taxon>Cyclonatronum</taxon>
    </lineage>
</organism>
<name>A0A345UK85_9BACT</name>
<dbReference type="RefSeq" id="WP_114984137.1">
    <property type="nucleotide sequence ID" value="NZ_CP027806.1"/>
</dbReference>
<proteinExistence type="predicted"/>
<evidence type="ECO:0000256" key="1">
    <source>
        <dbReference type="SAM" id="Phobius"/>
    </source>
</evidence>
<evidence type="ECO:0000313" key="2">
    <source>
        <dbReference type="EMBL" id="AXJ00887.1"/>
    </source>
</evidence>
<protein>
    <recommendedName>
        <fullName evidence="4">VWA domain-containing protein</fullName>
    </recommendedName>
</protein>
<dbReference type="SUPFAM" id="SSF52317">
    <property type="entry name" value="Class I glutamine amidotransferase-like"/>
    <property type="match status" value="1"/>
</dbReference>
<dbReference type="EMBL" id="CP027806">
    <property type="protein sequence ID" value="AXJ00887.1"/>
    <property type="molecule type" value="Genomic_DNA"/>
</dbReference>
<dbReference type="InterPro" id="IPR029062">
    <property type="entry name" value="Class_I_gatase-like"/>
</dbReference>
<evidence type="ECO:0008006" key="4">
    <source>
        <dbReference type="Google" id="ProtNLM"/>
    </source>
</evidence>
<dbReference type="PANTHER" id="PTHR37947">
    <property type="entry name" value="BLL2462 PROTEIN"/>
    <property type="match status" value="1"/>
</dbReference>
<dbReference type="OrthoDB" id="9763076at2"/>
<reference evidence="2 3" key="1">
    <citation type="submission" date="2018-03" db="EMBL/GenBank/DDBJ databases">
        <title>Phenotypic and genomic properties of Cyclonatronum proteinivorum gen. nov., sp. nov., a haloalkaliphilic bacteroidete from soda lakes possessing Na+-translocating rhodopsin.</title>
        <authorList>
            <person name="Toshchakov S.V."/>
            <person name="Korzhenkov A."/>
            <person name="Samarov N.I."/>
            <person name="Kublanov I.V."/>
            <person name="Muntyan M.S."/>
            <person name="Sorokin D.Y."/>
        </authorList>
    </citation>
    <scope>NUCLEOTIDE SEQUENCE [LARGE SCALE GENOMIC DNA]</scope>
    <source>
        <strain evidence="2 3">Omega</strain>
    </source>
</reference>
<keyword evidence="1" id="KW-0812">Transmembrane</keyword>
<dbReference type="Proteomes" id="UP000254808">
    <property type="component" value="Chromosome"/>
</dbReference>
<dbReference type="InterPro" id="IPR036465">
    <property type="entry name" value="vWFA_dom_sf"/>
</dbReference>
<accession>A0A345UK85</accession>